<proteinExistence type="predicted"/>
<feature type="compositionally biased region" description="Acidic residues" evidence="1">
    <location>
        <begin position="1190"/>
        <end position="1209"/>
    </location>
</feature>
<feature type="compositionally biased region" description="Low complexity" evidence="1">
    <location>
        <begin position="658"/>
        <end position="668"/>
    </location>
</feature>
<sequence length="1266" mass="135822">MRSQQPAVDAASSGSADALPGGQTIQKQPKMEHNSYLSDDDTDAGTWSDGLRAIEEFDWASTSDNEESRASATTELQLDGDSSTLSLAQQKDLVPYTDGQQCDTASLGPRVEYSSPLHGLDPDMSSRKSSPSLLVPPLQSPTHISETTTSPMDGAIQLPTMISSGNDSVTGVYCQTAKTDLYNTDVSETKDIYEGSSSSTDTTSAFYTPTEHLSPFKAVVTCSERPGLFDPVGGSYNFATDDASLSLTVDVSTPGGSATREPALESGIWPTHSTSPLEEDMITDTVLQRSGGAIFPIDEATISHPATSEVYDPDCEAISIYSNGNDTFPLKEPDVAPSQAVSPMSVVDPQQSKDHDLQNMDRPEDVLKGEDGGTEGNVYTCIPSEQPLDPVASISNGGKHNILDATTSNYAIRATEEVEGQQLPHESRMNGLDTQLIPPTEEISSRSDFTKPANEGLFTKPYESPSPILLERDAESAKTNLYNQASVADGSKYPAEIPINIHSSADPLLLIDADTPVVEPQDPSESIHLSRNDLLLGDATDSESARKLREPSLSDGEKTNETMAAGPLPSSSAAHSAEKIANGFEVHDGPSFQVVERSAIRDGFQEVAMEPEVHAGAAEIVNVVHNDTTKEAESAMMMPPPTKNPTDRIDPDTHMEEGMSSQMSSELSDPPSTAISQGSSRRSSLKAVETIMEDEEEAMERRMRSDAPEPSPRRKRNIPESEATTAGSEPPTEAISEPKFAKPEERETESRIPQTVQRDLDADKEDHAESKSSIVTPGLEATEPKTAPKILSSVEQSTTALPIPISPPSIPAPVSKSKLKAVVKNSGKRKRPAAKKSKDNAAANKAFKPGADSDSGSSADEKSAKKKKASRASTPRVNLDKATPRKKDGKFTRTPKSKQKAGRVSTDGATDVEKSEMESQDFDISSDKEEEVESPFGGKGQNEEPGVDDTAPDTTSSSQEDDGELDVDQENRPPTSAPAPIPSRLTRRTSVAAAKAVKSPKESPAPPKPELPKRTTRAASVAVAQSETSYVRSLTPTDLNPRYEKRTTRSDTKPQDSHVRPAESTLTAANAAKSKVRAKLKANGRGSKTQTLAPEPKKVIPEKRKGRRSSARLTNLVAVTNEDTGHDDTGTEETRMNNLQPEEPRGRRASTRLRDIATAAATNVATNVATNAATNAATNGDIAAAAESEKDNESEDEAEDEGEQDEDESTNAAPKKARMEKRKEKGGTISKPPHKIRTRRMSLAEERDTNIGKRLRSGDKVRNSLG</sequence>
<dbReference type="AlphaFoldDB" id="A0A6A6T340"/>
<feature type="compositionally biased region" description="Low complexity" evidence="1">
    <location>
        <begin position="1156"/>
        <end position="1186"/>
    </location>
</feature>
<keyword evidence="3" id="KW-1185">Reference proteome</keyword>
<feature type="region of interest" description="Disordered" evidence="1">
    <location>
        <begin position="348"/>
        <end position="372"/>
    </location>
</feature>
<evidence type="ECO:0000313" key="2">
    <source>
        <dbReference type="EMBL" id="KAF2654316.1"/>
    </source>
</evidence>
<reference evidence="2" key="1">
    <citation type="journal article" date="2020" name="Stud. Mycol.">
        <title>101 Dothideomycetes genomes: a test case for predicting lifestyles and emergence of pathogens.</title>
        <authorList>
            <person name="Haridas S."/>
            <person name="Albert R."/>
            <person name="Binder M."/>
            <person name="Bloem J."/>
            <person name="Labutti K."/>
            <person name="Salamov A."/>
            <person name="Andreopoulos B."/>
            <person name="Baker S."/>
            <person name="Barry K."/>
            <person name="Bills G."/>
            <person name="Bluhm B."/>
            <person name="Cannon C."/>
            <person name="Castanera R."/>
            <person name="Culley D."/>
            <person name="Daum C."/>
            <person name="Ezra D."/>
            <person name="Gonzalez J."/>
            <person name="Henrissat B."/>
            <person name="Kuo A."/>
            <person name="Liang C."/>
            <person name="Lipzen A."/>
            <person name="Lutzoni F."/>
            <person name="Magnuson J."/>
            <person name="Mondo S."/>
            <person name="Nolan M."/>
            <person name="Ohm R."/>
            <person name="Pangilinan J."/>
            <person name="Park H.-J."/>
            <person name="Ramirez L."/>
            <person name="Alfaro M."/>
            <person name="Sun H."/>
            <person name="Tritt A."/>
            <person name="Yoshinaga Y."/>
            <person name="Zwiers L.-H."/>
            <person name="Turgeon B."/>
            <person name="Goodwin S."/>
            <person name="Spatafora J."/>
            <person name="Crous P."/>
            <person name="Grigoriev I."/>
        </authorList>
    </citation>
    <scope>NUCLEOTIDE SEQUENCE</scope>
    <source>
        <strain evidence="2">CBS 122681</strain>
    </source>
</reference>
<feature type="region of interest" description="Disordered" evidence="1">
    <location>
        <begin position="98"/>
        <end position="152"/>
    </location>
</feature>
<feature type="region of interest" description="Disordered" evidence="1">
    <location>
        <begin position="443"/>
        <end position="464"/>
    </location>
</feature>
<feature type="region of interest" description="Disordered" evidence="1">
    <location>
        <begin position="1"/>
        <end position="82"/>
    </location>
</feature>
<feature type="compositionally biased region" description="Low complexity" evidence="1">
    <location>
        <begin position="7"/>
        <end position="18"/>
    </location>
</feature>
<feature type="compositionally biased region" description="Basic residues" evidence="1">
    <location>
        <begin position="817"/>
        <end position="835"/>
    </location>
</feature>
<feature type="compositionally biased region" description="Polar residues" evidence="1">
    <location>
        <begin position="670"/>
        <end position="682"/>
    </location>
</feature>
<feature type="compositionally biased region" description="Basic and acidic residues" evidence="1">
    <location>
        <begin position="758"/>
        <end position="770"/>
    </location>
</feature>
<organism evidence="2 3">
    <name type="scientific">Lophiostoma macrostomum CBS 122681</name>
    <dbReference type="NCBI Taxonomy" id="1314788"/>
    <lineage>
        <taxon>Eukaryota</taxon>
        <taxon>Fungi</taxon>
        <taxon>Dikarya</taxon>
        <taxon>Ascomycota</taxon>
        <taxon>Pezizomycotina</taxon>
        <taxon>Dothideomycetes</taxon>
        <taxon>Pleosporomycetidae</taxon>
        <taxon>Pleosporales</taxon>
        <taxon>Lophiostomataceae</taxon>
        <taxon>Lophiostoma</taxon>
    </lineage>
</organism>
<feature type="compositionally biased region" description="Basic and acidic residues" evidence="1">
    <location>
        <begin position="1242"/>
        <end position="1266"/>
    </location>
</feature>
<feature type="compositionally biased region" description="Low complexity" evidence="1">
    <location>
        <begin position="840"/>
        <end position="858"/>
    </location>
</feature>
<feature type="compositionally biased region" description="Basic and acidic residues" evidence="1">
    <location>
        <begin position="739"/>
        <end position="750"/>
    </location>
</feature>
<feature type="compositionally biased region" description="Basic and acidic residues" evidence="1">
    <location>
        <begin position="878"/>
        <end position="891"/>
    </location>
</feature>
<feature type="region of interest" description="Disordered" evidence="1">
    <location>
        <begin position="632"/>
        <end position="1266"/>
    </location>
</feature>
<feature type="compositionally biased region" description="Polar residues" evidence="1">
    <location>
        <begin position="70"/>
        <end position="82"/>
    </location>
</feature>
<feature type="compositionally biased region" description="Acidic residues" evidence="1">
    <location>
        <begin position="959"/>
        <end position="968"/>
    </location>
</feature>
<name>A0A6A6T340_9PLEO</name>
<gene>
    <name evidence="2" type="ORF">K491DRAFT_476164</name>
</gene>
<feature type="compositionally biased region" description="Basic and acidic residues" evidence="1">
    <location>
        <begin position="1041"/>
        <end position="1061"/>
    </location>
</feature>
<accession>A0A6A6T340</accession>
<feature type="region of interest" description="Disordered" evidence="1">
    <location>
        <begin position="517"/>
        <end position="576"/>
    </location>
</feature>
<feature type="compositionally biased region" description="Polar residues" evidence="1">
    <location>
        <begin position="142"/>
        <end position="151"/>
    </location>
</feature>
<feature type="compositionally biased region" description="Basic and acidic residues" evidence="1">
    <location>
        <begin position="351"/>
        <end position="371"/>
    </location>
</feature>
<feature type="compositionally biased region" description="Low complexity" evidence="1">
    <location>
        <begin position="127"/>
        <end position="141"/>
    </location>
</feature>
<feature type="compositionally biased region" description="Polar residues" evidence="1">
    <location>
        <begin position="1023"/>
        <end position="1038"/>
    </location>
</feature>
<protein>
    <submittedName>
        <fullName evidence="2">Uncharacterized protein</fullName>
    </submittedName>
</protein>
<feature type="compositionally biased region" description="Basic and acidic residues" evidence="1">
    <location>
        <begin position="645"/>
        <end position="657"/>
    </location>
</feature>
<feature type="compositionally biased region" description="Basic and acidic residues" evidence="1">
    <location>
        <begin position="1123"/>
        <end position="1135"/>
    </location>
</feature>
<evidence type="ECO:0000256" key="1">
    <source>
        <dbReference type="SAM" id="MobiDB-lite"/>
    </source>
</evidence>
<dbReference type="Proteomes" id="UP000799324">
    <property type="component" value="Unassembled WGS sequence"/>
</dbReference>
<feature type="compositionally biased region" description="Basic and acidic residues" evidence="1">
    <location>
        <begin position="543"/>
        <end position="560"/>
    </location>
</feature>
<dbReference type="EMBL" id="MU004366">
    <property type="protein sequence ID" value="KAF2654316.1"/>
    <property type="molecule type" value="Genomic_DNA"/>
</dbReference>
<evidence type="ECO:0000313" key="3">
    <source>
        <dbReference type="Proteomes" id="UP000799324"/>
    </source>
</evidence>